<proteinExistence type="predicted"/>
<evidence type="ECO:0000313" key="1">
    <source>
        <dbReference type="EMBL" id="CAI6092187.1"/>
    </source>
</evidence>
<comment type="caution">
    <text evidence="1">The sequence shown here is derived from an EMBL/GenBank/DDBJ whole genome shotgun (WGS) entry which is preliminary data.</text>
</comment>
<organism evidence="1 2">
    <name type="scientific">Clonostachys chloroleuca</name>
    <dbReference type="NCBI Taxonomy" id="1926264"/>
    <lineage>
        <taxon>Eukaryota</taxon>
        <taxon>Fungi</taxon>
        <taxon>Dikarya</taxon>
        <taxon>Ascomycota</taxon>
        <taxon>Pezizomycotina</taxon>
        <taxon>Sordariomycetes</taxon>
        <taxon>Hypocreomycetidae</taxon>
        <taxon>Hypocreales</taxon>
        <taxon>Bionectriaceae</taxon>
        <taxon>Clonostachys</taxon>
    </lineage>
</organism>
<protein>
    <submittedName>
        <fullName evidence="1">Uncharacterized protein</fullName>
    </submittedName>
</protein>
<dbReference type="AlphaFoldDB" id="A0AA35M8C4"/>
<dbReference type="InterPro" id="IPR032675">
    <property type="entry name" value="LRR_dom_sf"/>
</dbReference>
<dbReference type="EMBL" id="CABFNP030001198">
    <property type="protein sequence ID" value="CAI6092187.1"/>
    <property type="molecule type" value="Genomic_DNA"/>
</dbReference>
<dbReference type="Proteomes" id="UP001160390">
    <property type="component" value="Unassembled WGS sequence"/>
</dbReference>
<name>A0AA35M8C4_9HYPO</name>
<keyword evidence="2" id="KW-1185">Reference proteome</keyword>
<evidence type="ECO:0000313" key="2">
    <source>
        <dbReference type="Proteomes" id="UP001160390"/>
    </source>
</evidence>
<reference evidence="1" key="1">
    <citation type="submission" date="2023-01" db="EMBL/GenBank/DDBJ databases">
        <authorList>
            <person name="Piombo E."/>
        </authorList>
    </citation>
    <scope>NUCLEOTIDE SEQUENCE</scope>
</reference>
<dbReference type="Gene3D" id="3.80.10.10">
    <property type="entry name" value="Ribonuclease Inhibitor"/>
    <property type="match status" value="1"/>
</dbReference>
<dbReference type="SUPFAM" id="SSF52047">
    <property type="entry name" value="RNI-like"/>
    <property type="match status" value="1"/>
</dbReference>
<gene>
    <name evidence="1" type="ORF">CCHLO57077_00011198</name>
</gene>
<accession>A0AA35M8C4</accession>
<sequence>MAEPGSSGGPSRTSNIDLSALARQMESVGAELQHNIISNLAVEIPTDLHMPPALSGMRFLTGVFPPPNHPVTDAHVIEHVKALLAQKVVIAGNAREDDVVRCQQEFFNNLCGRPSSLTKTEFFIASAPSDRIRLYNFKDVVMGTVVDKALQPGPRSWVHAFLHWKQTARDAQRTMAVRPPPGPNVQRIPVGPNVLLAPAETDVQLTPQDILSIAVFNMTSLQFIDCTVTEDPFLVTNLSGDQPLETYMVRTAGRDTAPTFQDISFQIGTQHGTNNRPQLKLACLRWDGEAALGEVRYAEPIMLHTSLRVLELVGFSWVARYGNRGFSTIGSLVWTQANPSITKLVLSGCLVNDVGLEQVFDSLPNLKDLSIELACRNRMRALIDPLTGRYTVASSRRDLGTVLRLKGSGLRSLDLDATAYPFRHKNRDDFFGLLIGLQNLEQLTISRADFFKEDRVEINLMQDLALTRMHRLRSLYIRHLRSDAEVNAPASQDPSPMLRLQWVQIMMNACVNLLGAMPGLSVTLELPPGDPEPSIPGHLTRSIQWLEKYRACHGALEGSQFATNPLDPSQVITISLPRQGE</sequence>